<dbReference type="Gene3D" id="3.40.50.1820">
    <property type="entry name" value="alpha/beta hydrolase"/>
    <property type="match status" value="1"/>
</dbReference>
<gene>
    <name evidence="2" type="ORF">A6F65_02313</name>
</gene>
<dbReference type="InterPro" id="IPR029058">
    <property type="entry name" value="AB_hydrolase_fold"/>
</dbReference>
<evidence type="ECO:0000313" key="3">
    <source>
        <dbReference type="Proteomes" id="UP000092698"/>
    </source>
</evidence>
<dbReference type="InterPro" id="IPR022742">
    <property type="entry name" value="Hydrolase_4"/>
</dbReference>
<reference evidence="2 3" key="1">
    <citation type="submission" date="2016-07" db="EMBL/GenBank/DDBJ databases">
        <title>Complete genome sequence of Altererythrobacter namhicola JCM 16345T, containing esterase-encoding genes.</title>
        <authorList>
            <person name="Cheng H."/>
            <person name="Wu Y.-H."/>
            <person name="Jian S.-L."/>
            <person name="Huo Y.-Y."/>
            <person name="Wang C.-S."/>
            <person name="Xu X.-W."/>
        </authorList>
    </citation>
    <scope>NUCLEOTIDE SEQUENCE [LARGE SCALE GENOMIC DNA]</scope>
    <source>
        <strain evidence="2 3">JCM 16345</strain>
    </source>
</reference>
<feature type="domain" description="Serine aminopeptidase S33" evidence="1">
    <location>
        <begin position="48"/>
        <end position="303"/>
    </location>
</feature>
<organism evidence="2 3">
    <name type="scientific">Paraurantiacibacter namhicola</name>
    <dbReference type="NCBI Taxonomy" id="645517"/>
    <lineage>
        <taxon>Bacteria</taxon>
        <taxon>Pseudomonadati</taxon>
        <taxon>Pseudomonadota</taxon>
        <taxon>Alphaproteobacteria</taxon>
        <taxon>Sphingomonadales</taxon>
        <taxon>Erythrobacteraceae</taxon>
        <taxon>Paraurantiacibacter</taxon>
    </lineage>
</organism>
<accession>A0A1C7DAT3</accession>
<dbReference type="RefSeq" id="WP_067788864.1">
    <property type="nucleotide sequence ID" value="NZ_CP016545.1"/>
</dbReference>
<keyword evidence="3" id="KW-1185">Reference proteome</keyword>
<dbReference type="PANTHER" id="PTHR11614">
    <property type="entry name" value="PHOSPHOLIPASE-RELATED"/>
    <property type="match status" value="1"/>
</dbReference>
<sequence>MDTVTREFPDTRHTATTVPSNATETLWRAEDGHRIRTIMWAPPEGGIRGSILFMPGRGDFYEKYLETFEHWRLQGWQVSAADWRGQAGSGRLGTDKTTGHVEDFATWTKDLAQYWDHWRETTPGPHVIAGHSMGGHLVLRAVAEGRVKPNAMILSAPMLGFLPESVPLGVSASLAAIMRRIGDPRRPAWKVSEKPGTQLETRIKLLTHDEDRYADEAKWIEQRPVLKMGPGSWGWLTAAINSIKYLESPGTLEAIEVPSFIFGTSADLLVGFRAIERAASRIPGADFLPFGKEARHEILREIDPVRQRALGGIDDFLDRHFPV</sequence>
<dbReference type="AlphaFoldDB" id="A0A1C7DAT3"/>
<proteinExistence type="predicted"/>
<dbReference type="EMBL" id="CP016545">
    <property type="protein sequence ID" value="ANU08596.1"/>
    <property type="molecule type" value="Genomic_DNA"/>
</dbReference>
<dbReference type="Pfam" id="PF12146">
    <property type="entry name" value="Hydrolase_4"/>
    <property type="match status" value="1"/>
</dbReference>
<dbReference type="Proteomes" id="UP000092698">
    <property type="component" value="Chromosome"/>
</dbReference>
<dbReference type="STRING" id="645517.A6F65_02313"/>
<name>A0A1C7DAT3_9SPHN</name>
<dbReference type="SUPFAM" id="SSF53474">
    <property type="entry name" value="alpha/beta-Hydrolases"/>
    <property type="match status" value="1"/>
</dbReference>
<dbReference type="OrthoDB" id="9788260at2"/>
<evidence type="ECO:0000259" key="1">
    <source>
        <dbReference type="Pfam" id="PF12146"/>
    </source>
</evidence>
<protein>
    <submittedName>
        <fullName evidence="2">Lysophospholipase L2</fullName>
    </submittedName>
</protein>
<dbReference type="PATRIC" id="fig|645517.4.peg.2295"/>
<dbReference type="KEGG" id="anh:A6F65_02313"/>
<evidence type="ECO:0000313" key="2">
    <source>
        <dbReference type="EMBL" id="ANU08596.1"/>
    </source>
</evidence>
<dbReference type="InterPro" id="IPR051044">
    <property type="entry name" value="MAG_DAG_Lipase"/>
</dbReference>